<dbReference type="SMART" id="SM00724">
    <property type="entry name" value="TLC"/>
    <property type="match status" value="1"/>
</dbReference>
<dbReference type="Proteomes" id="UP000015105">
    <property type="component" value="Chromosome 5D"/>
</dbReference>
<feature type="transmembrane region" description="Helical" evidence="6">
    <location>
        <begin position="343"/>
        <end position="366"/>
    </location>
</feature>
<evidence type="ECO:0000256" key="2">
    <source>
        <dbReference type="ARBA" id="ARBA00022692"/>
    </source>
</evidence>
<evidence type="ECO:0000256" key="3">
    <source>
        <dbReference type="ARBA" id="ARBA00022989"/>
    </source>
</evidence>
<comment type="subcellular location">
    <subcellularLocation>
        <location evidence="1">Endoplasmic reticulum membrane</location>
        <topology evidence="1">Multi-pass membrane protein</topology>
    </subcellularLocation>
</comment>
<proteinExistence type="predicted"/>
<keyword evidence="9" id="KW-1185">Reference proteome</keyword>
<dbReference type="GO" id="GO:0005789">
    <property type="term" value="C:endoplasmic reticulum membrane"/>
    <property type="evidence" value="ECO:0007669"/>
    <property type="project" value="UniProtKB-SubCell"/>
</dbReference>
<dbReference type="PANTHER" id="PTHR12560:SF48">
    <property type="entry name" value="TLC DOMAIN-CONTAINING PROTEIN"/>
    <property type="match status" value="1"/>
</dbReference>
<reference evidence="9" key="1">
    <citation type="journal article" date="2014" name="Science">
        <title>Ancient hybridizations among the ancestral genomes of bread wheat.</title>
        <authorList>
            <consortium name="International Wheat Genome Sequencing Consortium,"/>
            <person name="Marcussen T."/>
            <person name="Sandve S.R."/>
            <person name="Heier L."/>
            <person name="Spannagl M."/>
            <person name="Pfeifer M."/>
            <person name="Jakobsen K.S."/>
            <person name="Wulff B.B."/>
            <person name="Steuernagel B."/>
            <person name="Mayer K.F."/>
            <person name="Olsen O.A."/>
        </authorList>
    </citation>
    <scope>NUCLEOTIDE SEQUENCE [LARGE SCALE GENOMIC DNA]</scope>
    <source>
        <strain evidence="9">cv. AL8/78</strain>
    </source>
</reference>
<reference evidence="8" key="4">
    <citation type="submission" date="2019-03" db="UniProtKB">
        <authorList>
            <consortium name="EnsemblPlants"/>
        </authorList>
    </citation>
    <scope>IDENTIFICATION</scope>
</reference>
<evidence type="ECO:0000259" key="7">
    <source>
        <dbReference type="PROSITE" id="PS50922"/>
    </source>
</evidence>
<dbReference type="GO" id="GO:0046513">
    <property type="term" value="P:ceramide biosynthetic process"/>
    <property type="evidence" value="ECO:0007669"/>
    <property type="project" value="InterPro"/>
</dbReference>
<dbReference type="EnsemblPlants" id="AET5Gv20471600.2">
    <property type="protein sequence ID" value="AET5Gv20471600.2"/>
    <property type="gene ID" value="AET5Gv20471600"/>
</dbReference>
<feature type="transmembrane region" description="Helical" evidence="6">
    <location>
        <begin position="294"/>
        <end position="319"/>
    </location>
</feature>
<dbReference type="InterPro" id="IPR016439">
    <property type="entry name" value="Lag1/Lac1-like"/>
</dbReference>
<evidence type="ECO:0000313" key="9">
    <source>
        <dbReference type="Proteomes" id="UP000015105"/>
    </source>
</evidence>
<dbReference type="PANTHER" id="PTHR12560">
    <property type="entry name" value="LONGEVITY ASSURANCE FACTOR 1 LAG1"/>
    <property type="match status" value="1"/>
</dbReference>
<dbReference type="InterPro" id="IPR006634">
    <property type="entry name" value="TLC-dom"/>
</dbReference>
<dbReference type="PROSITE" id="PS50922">
    <property type="entry name" value="TLC"/>
    <property type="match status" value="1"/>
</dbReference>
<dbReference type="Gramene" id="AET5Gv20471600.2">
    <property type="protein sequence ID" value="AET5Gv20471600.2"/>
    <property type="gene ID" value="AET5Gv20471600"/>
</dbReference>
<evidence type="ECO:0000256" key="6">
    <source>
        <dbReference type="SAM" id="Phobius"/>
    </source>
</evidence>
<feature type="transmembrane region" description="Helical" evidence="6">
    <location>
        <begin position="216"/>
        <end position="235"/>
    </location>
</feature>
<evidence type="ECO:0000256" key="4">
    <source>
        <dbReference type="ARBA" id="ARBA00023136"/>
    </source>
</evidence>
<feature type="transmembrane region" description="Helical" evidence="6">
    <location>
        <begin position="241"/>
        <end position="261"/>
    </location>
</feature>
<accession>A0A453KPC7</accession>
<evidence type="ECO:0000256" key="5">
    <source>
        <dbReference type="PROSITE-ProRule" id="PRU00205"/>
    </source>
</evidence>
<keyword evidence="2 5" id="KW-0812">Transmembrane</keyword>
<dbReference type="Pfam" id="PF03798">
    <property type="entry name" value="TRAM_LAG1_CLN8"/>
    <property type="match status" value="1"/>
</dbReference>
<reference evidence="8" key="3">
    <citation type="journal article" date="2017" name="Nature">
        <title>Genome sequence of the progenitor of the wheat D genome Aegilops tauschii.</title>
        <authorList>
            <person name="Luo M.C."/>
            <person name="Gu Y.Q."/>
            <person name="Puiu D."/>
            <person name="Wang H."/>
            <person name="Twardziok S.O."/>
            <person name="Deal K.R."/>
            <person name="Huo N."/>
            <person name="Zhu T."/>
            <person name="Wang L."/>
            <person name="Wang Y."/>
            <person name="McGuire P.E."/>
            <person name="Liu S."/>
            <person name="Long H."/>
            <person name="Ramasamy R.K."/>
            <person name="Rodriguez J.C."/>
            <person name="Van S.L."/>
            <person name="Yuan L."/>
            <person name="Wang Z."/>
            <person name="Xia Z."/>
            <person name="Xiao L."/>
            <person name="Anderson O.D."/>
            <person name="Ouyang S."/>
            <person name="Liang Y."/>
            <person name="Zimin A.V."/>
            <person name="Pertea G."/>
            <person name="Qi P."/>
            <person name="Bennetzen J.L."/>
            <person name="Dai X."/>
            <person name="Dawson M.W."/>
            <person name="Muller H.G."/>
            <person name="Kugler K."/>
            <person name="Rivarola-Duarte L."/>
            <person name="Spannagl M."/>
            <person name="Mayer K.F.X."/>
            <person name="Lu F.H."/>
            <person name="Bevan M.W."/>
            <person name="Leroy P."/>
            <person name="Li P."/>
            <person name="You F.M."/>
            <person name="Sun Q."/>
            <person name="Liu Z."/>
            <person name="Lyons E."/>
            <person name="Wicker T."/>
            <person name="Salzberg S.L."/>
            <person name="Devos K.M."/>
            <person name="Dvorak J."/>
        </authorList>
    </citation>
    <scope>NUCLEOTIDE SEQUENCE [LARGE SCALE GENOMIC DNA]</scope>
    <source>
        <strain evidence="8">cv. AL8/78</strain>
    </source>
</reference>
<dbReference type="GO" id="GO:0050291">
    <property type="term" value="F:sphingosine N-acyltransferase activity"/>
    <property type="evidence" value="ECO:0007669"/>
    <property type="project" value="InterPro"/>
</dbReference>
<feature type="transmembrane region" description="Helical" evidence="6">
    <location>
        <begin position="108"/>
        <end position="128"/>
    </location>
</feature>
<keyword evidence="3 6" id="KW-1133">Transmembrane helix</keyword>
<reference evidence="8" key="5">
    <citation type="journal article" date="2021" name="G3 (Bethesda)">
        <title>Aegilops tauschii genome assembly Aet v5.0 features greater sequence contiguity and improved annotation.</title>
        <authorList>
            <person name="Wang L."/>
            <person name="Zhu T."/>
            <person name="Rodriguez J.C."/>
            <person name="Deal K.R."/>
            <person name="Dubcovsky J."/>
            <person name="McGuire P.E."/>
            <person name="Lux T."/>
            <person name="Spannagl M."/>
            <person name="Mayer K.F.X."/>
            <person name="Baldrich P."/>
            <person name="Meyers B.C."/>
            <person name="Huo N."/>
            <person name="Gu Y.Q."/>
            <person name="Zhou H."/>
            <person name="Devos K.M."/>
            <person name="Bennetzen J.L."/>
            <person name="Unver T."/>
            <person name="Budak H."/>
            <person name="Gulick P.J."/>
            <person name="Galiba G."/>
            <person name="Kalapos B."/>
            <person name="Nelson D.R."/>
            <person name="Li P."/>
            <person name="You F.M."/>
            <person name="Luo M.C."/>
            <person name="Dvorak J."/>
        </authorList>
    </citation>
    <scope>NUCLEOTIDE SEQUENCE [LARGE SCALE GENOMIC DNA]</scope>
    <source>
        <strain evidence="8">cv. AL8/78</strain>
    </source>
</reference>
<dbReference type="AlphaFoldDB" id="A0A453KPC7"/>
<evidence type="ECO:0000256" key="1">
    <source>
        <dbReference type="ARBA" id="ARBA00004477"/>
    </source>
</evidence>
<reference evidence="9" key="2">
    <citation type="journal article" date="2017" name="Nat. Plants">
        <title>The Aegilops tauschii genome reveals multiple impacts of transposons.</title>
        <authorList>
            <person name="Zhao G."/>
            <person name="Zou C."/>
            <person name="Li K."/>
            <person name="Wang K."/>
            <person name="Li T."/>
            <person name="Gao L."/>
            <person name="Zhang X."/>
            <person name="Wang H."/>
            <person name="Yang Z."/>
            <person name="Liu X."/>
            <person name="Jiang W."/>
            <person name="Mao L."/>
            <person name="Kong X."/>
            <person name="Jiao Y."/>
            <person name="Jia J."/>
        </authorList>
    </citation>
    <scope>NUCLEOTIDE SEQUENCE [LARGE SCALE GENOMIC DNA]</scope>
    <source>
        <strain evidence="9">cv. AL8/78</strain>
    </source>
</reference>
<keyword evidence="4 5" id="KW-0472">Membrane</keyword>
<sequence length="395" mass="45918">QSSSSSCSSSFSVHVFFWTPFRHLSFHPIQTDSGLLSYRNGPVHPHPLARVPRINFANKQARPFSAPWASGSKSRPPTAMASLLEIFVGSCSSSAPPVDWEAEAYPEYADYAVLPLLLAFFPALRLLLNQFLFEVLARRLIFGKGYDKLVETDERRKKINKFKESAWKFVYYLSAELFSLSVTYNESWFTNTRYFWVGPGEQLWPDQKMKLKLKAVYMYAAGFYVYSIFDLLFWETRRKDFGVMMSHHVATVVLIVVSYICRLSRPGSVILPLHDASDIFLEIGKMAKYSSCEWLAVVAFLLFVASWILLRLIVFPFWILRSTSYEIAMIVDNENRKIYRTSYYYLFNTLLFSLLVFHIYWWVLIYRMLVKQIQSRGHVGEDVRSDSEGENNHED</sequence>
<feature type="domain" description="TLC" evidence="7">
    <location>
        <begin position="160"/>
        <end position="374"/>
    </location>
</feature>
<name>A0A453KPC7_AEGTS</name>
<organism evidence="8 9">
    <name type="scientific">Aegilops tauschii subsp. strangulata</name>
    <name type="common">Goatgrass</name>
    <dbReference type="NCBI Taxonomy" id="200361"/>
    <lineage>
        <taxon>Eukaryota</taxon>
        <taxon>Viridiplantae</taxon>
        <taxon>Streptophyta</taxon>
        <taxon>Embryophyta</taxon>
        <taxon>Tracheophyta</taxon>
        <taxon>Spermatophyta</taxon>
        <taxon>Magnoliopsida</taxon>
        <taxon>Liliopsida</taxon>
        <taxon>Poales</taxon>
        <taxon>Poaceae</taxon>
        <taxon>BOP clade</taxon>
        <taxon>Pooideae</taxon>
        <taxon>Triticodae</taxon>
        <taxon>Triticeae</taxon>
        <taxon>Triticinae</taxon>
        <taxon>Aegilops</taxon>
    </lineage>
</organism>
<dbReference type="STRING" id="200361.A0A453KPC7"/>
<protein>
    <recommendedName>
        <fullName evidence="7">TLC domain-containing protein</fullName>
    </recommendedName>
</protein>
<evidence type="ECO:0000313" key="8">
    <source>
        <dbReference type="EnsemblPlants" id="AET5Gv20471600.2"/>
    </source>
</evidence>